<organism evidence="3 5">
    <name type="scientific">Enterococcus avium ATCC 14025</name>
    <dbReference type="NCBI Taxonomy" id="1140002"/>
    <lineage>
        <taxon>Bacteria</taxon>
        <taxon>Bacillati</taxon>
        <taxon>Bacillota</taxon>
        <taxon>Bacilli</taxon>
        <taxon>Lactobacillales</taxon>
        <taxon>Enterococcaceae</taxon>
        <taxon>Enterococcus</taxon>
    </lineage>
</organism>
<evidence type="ECO:0000313" key="3">
    <source>
        <dbReference type="EMBL" id="EOU21854.1"/>
    </source>
</evidence>
<evidence type="ECO:0000313" key="5">
    <source>
        <dbReference type="Proteomes" id="UP000014107"/>
    </source>
</evidence>
<protein>
    <submittedName>
        <fullName evidence="3">Uncharacterized protein</fullName>
    </submittedName>
</protein>
<dbReference type="EMBL" id="AHYV01000026">
    <property type="protein sequence ID" value="EOT44719.1"/>
    <property type="molecule type" value="Genomic_DNA"/>
</dbReference>
<dbReference type="AlphaFoldDB" id="A0AAV3J0M9"/>
<keyword evidence="1" id="KW-1133">Transmembrane helix</keyword>
<dbReference type="GeneID" id="69567325"/>
<keyword evidence="1" id="KW-0472">Membrane</keyword>
<dbReference type="RefSeq" id="WP_016180493.1">
    <property type="nucleotide sequence ID" value="NZ_KE136364.1"/>
</dbReference>
<gene>
    <name evidence="3" type="ORF">I570_02055</name>
    <name evidence="2" type="ORF">OMU_02643</name>
</gene>
<dbReference type="Proteomes" id="UP000014107">
    <property type="component" value="Unassembled WGS sequence"/>
</dbReference>
<dbReference type="Proteomes" id="UP000014104">
    <property type="component" value="Unassembled WGS sequence"/>
</dbReference>
<evidence type="ECO:0000256" key="1">
    <source>
        <dbReference type="SAM" id="Phobius"/>
    </source>
</evidence>
<keyword evidence="1" id="KW-0812">Transmembrane</keyword>
<comment type="caution">
    <text evidence="3">The sequence shown here is derived from an EMBL/GenBank/DDBJ whole genome shotgun (WGS) entry which is preliminary data.</text>
</comment>
<reference evidence="2 4" key="1">
    <citation type="submission" date="2013-03" db="EMBL/GenBank/DDBJ databases">
        <title>The Genome Sequence of Enterococcus avium ATCC_14025 (Illumina only assembly).</title>
        <authorList>
            <consortium name="The Broad Institute Genomics Platform"/>
            <consortium name="The Broad Institute Genome Sequencing Center for Infectious Disease"/>
            <person name="Earl A."/>
            <person name="Russ C."/>
            <person name="Gilmore M."/>
            <person name="Surin D."/>
            <person name="Walker B."/>
            <person name="Young S."/>
            <person name="Zeng Q."/>
            <person name="Gargeya S."/>
            <person name="Fitzgerald M."/>
            <person name="Haas B."/>
            <person name="Abouelleil A."/>
            <person name="Allen A.W."/>
            <person name="Alvarado L."/>
            <person name="Arachchi H.M."/>
            <person name="Berlin A.M."/>
            <person name="Chapman S.B."/>
            <person name="Gainer-Dewar J."/>
            <person name="Goldberg J."/>
            <person name="Griggs A."/>
            <person name="Gujja S."/>
            <person name="Hansen M."/>
            <person name="Howarth C."/>
            <person name="Imamovic A."/>
            <person name="Ireland A."/>
            <person name="Larimer J."/>
            <person name="McCowan C."/>
            <person name="Murphy C."/>
            <person name="Pearson M."/>
            <person name="Poon T.W."/>
            <person name="Priest M."/>
            <person name="Roberts A."/>
            <person name="Saif S."/>
            <person name="Shea T."/>
            <person name="Sisk P."/>
            <person name="Sykes S."/>
            <person name="Wortman J."/>
            <person name="Nusbaum C."/>
            <person name="Birren B."/>
        </authorList>
    </citation>
    <scope>NUCLEOTIDE SEQUENCE [LARGE SCALE GENOMIC DNA]</scope>
    <source>
        <strain evidence="2 4">ATCC 14025</strain>
    </source>
</reference>
<evidence type="ECO:0000313" key="2">
    <source>
        <dbReference type="EMBL" id="EOT44719.1"/>
    </source>
</evidence>
<accession>A0AAV3J0M9</accession>
<keyword evidence="4" id="KW-1185">Reference proteome</keyword>
<sequence length="248" mass="29163">MERLFFDFKGDFQWASIAAIVAVFGALASLLFSFLSYHNTKKSILIQKEMDQKKIDADIISKSRMHWIDNTKMVTSTFITDSLSLGANMKMFTQKIIQLNGIRIEMSELHEKSMNKKLPQAERNKAKEVSQHWIDEGSKIFNKDMEERADEINELLKRLSNNFMLIKLNFSNNDENNTIVDLAFKIYEGLRRHSLTSGWDQMTSEKELIQSLRETEKVFQENSMNAEKFTEFLRDYYKREWEKVKTGK</sequence>
<feature type="transmembrane region" description="Helical" evidence="1">
    <location>
        <begin position="12"/>
        <end position="35"/>
    </location>
</feature>
<dbReference type="EMBL" id="ASWL01000003">
    <property type="protein sequence ID" value="EOU21854.1"/>
    <property type="molecule type" value="Genomic_DNA"/>
</dbReference>
<evidence type="ECO:0000313" key="4">
    <source>
        <dbReference type="Proteomes" id="UP000014104"/>
    </source>
</evidence>
<reference evidence="3 5" key="2">
    <citation type="submission" date="2013-03" db="EMBL/GenBank/DDBJ databases">
        <title>The Genome Sequence of Enterococcus avium ATCC_14025 (PacBio/Illumina hybrid assembly).</title>
        <authorList>
            <consortium name="The Broad Institute Genomics Platform"/>
            <consortium name="The Broad Institute Genome Sequencing Center for Infectious Disease"/>
            <person name="Earl A."/>
            <person name="Russ C."/>
            <person name="Gilmore M."/>
            <person name="Surin D."/>
            <person name="Walker B."/>
            <person name="Young S."/>
            <person name="Zeng Q."/>
            <person name="Gargeya S."/>
            <person name="Fitzgerald M."/>
            <person name="Haas B."/>
            <person name="Abouelleil A."/>
            <person name="Allen A.W."/>
            <person name="Alvarado L."/>
            <person name="Arachchi H.M."/>
            <person name="Berlin A.M."/>
            <person name="Chapman S.B."/>
            <person name="Gainer-Dewar J."/>
            <person name="Goldberg J."/>
            <person name="Griggs A."/>
            <person name="Gujja S."/>
            <person name="Hansen M."/>
            <person name="Howarth C."/>
            <person name="Imamovic A."/>
            <person name="Ireland A."/>
            <person name="Larimer J."/>
            <person name="McCowan C."/>
            <person name="Murphy C."/>
            <person name="Pearson M."/>
            <person name="Poon T.W."/>
            <person name="Priest M."/>
            <person name="Roberts A."/>
            <person name="Saif S."/>
            <person name="Shea T."/>
            <person name="Sisk P."/>
            <person name="Sykes S."/>
            <person name="Wortman J."/>
            <person name="Nusbaum C."/>
            <person name="Birren B."/>
        </authorList>
    </citation>
    <scope>NUCLEOTIDE SEQUENCE [LARGE SCALE GENOMIC DNA]</scope>
    <source>
        <strain evidence="3 5">ATCC 14025</strain>
    </source>
</reference>
<proteinExistence type="predicted"/>
<name>A0AAV3J0M9_ENTAV</name>